<comment type="subcellular location">
    <subcellularLocation>
        <location evidence="1">Secreted</location>
    </subcellularLocation>
</comment>
<feature type="non-terminal residue" evidence="5">
    <location>
        <position position="1"/>
    </location>
</feature>
<comment type="similarity">
    <text evidence="2">Belongs to the beta-microseminoprotein family.</text>
</comment>
<dbReference type="Gene3D" id="2.10.70.10">
    <property type="entry name" value="Complement Module, domain 1"/>
    <property type="match status" value="1"/>
</dbReference>
<feature type="non-terminal residue" evidence="5">
    <location>
        <position position="76"/>
    </location>
</feature>
<evidence type="ECO:0000256" key="3">
    <source>
        <dbReference type="ARBA" id="ARBA00022525"/>
    </source>
</evidence>
<comment type="caution">
    <text evidence="5">The sequence shown here is derived from an EMBL/GenBank/DDBJ whole genome shotgun (WGS) entry which is preliminary data.</text>
</comment>
<dbReference type="EMBL" id="VYZH01002269">
    <property type="protein sequence ID" value="NWS45055.1"/>
    <property type="molecule type" value="Genomic_DNA"/>
</dbReference>
<gene>
    <name evidence="5" type="primary">Msmb_0</name>
    <name evidence="5" type="ORF">PROATE_R05046</name>
</gene>
<proteinExistence type="inferred from homology"/>
<evidence type="ECO:0000256" key="4">
    <source>
        <dbReference type="ARBA" id="ARBA00023157"/>
    </source>
</evidence>
<evidence type="ECO:0000256" key="2">
    <source>
        <dbReference type="ARBA" id="ARBA00010352"/>
    </source>
</evidence>
<name>A0A7K5FLA0_PROAR</name>
<dbReference type="PANTHER" id="PTHR10500:SF0">
    <property type="entry name" value="SCO-SPONDIN-LIKE"/>
    <property type="match status" value="1"/>
</dbReference>
<sequence length="76" mass="8771">GCVLDGKLYPYGEIARTENCFTCSCSKEKIRCCSLFHYPISYDKESCRVILNKKICDYEVVQKSDPTKKCNVYSRV</sequence>
<evidence type="ECO:0000313" key="5">
    <source>
        <dbReference type="EMBL" id="NWS45055.1"/>
    </source>
</evidence>
<keyword evidence="3" id="KW-0964">Secreted</keyword>
<dbReference type="OrthoDB" id="9969981at2759"/>
<reference evidence="5 6" key="1">
    <citation type="submission" date="2019-09" db="EMBL/GenBank/DDBJ databases">
        <title>Bird 10,000 Genomes (B10K) Project - Family phase.</title>
        <authorList>
            <person name="Zhang G."/>
        </authorList>
    </citation>
    <scope>NUCLEOTIDE SEQUENCE [LARGE SCALE GENOMIC DNA]</scope>
    <source>
        <strain evidence="5">B10K-DU-017-47</strain>
    </source>
</reference>
<dbReference type="Gene3D" id="2.20.25.590">
    <property type="match status" value="1"/>
</dbReference>
<keyword evidence="6" id="KW-1185">Reference proteome</keyword>
<dbReference type="InterPro" id="IPR008735">
    <property type="entry name" value="PSP94"/>
</dbReference>
<dbReference type="PANTHER" id="PTHR10500">
    <property type="entry name" value="BETA-MICROSEMINOPROTEIN"/>
    <property type="match status" value="1"/>
</dbReference>
<dbReference type="Proteomes" id="UP000562415">
    <property type="component" value="Unassembled WGS sequence"/>
</dbReference>
<dbReference type="Pfam" id="PF05825">
    <property type="entry name" value="PSP94"/>
    <property type="match status" value="1"/>
</dbReference>
<dbReference type="AlphaFoldDB" id="A0A7K5FLA0"/>
<evidence type="ECO:0000256" key="1">
    <source>
        <dbReference type="ARBA" id="ARBA00004613"/>
    </source>
</evidence>
<dbReference type="SUPFAM" id="SSF57603">
    <property type="entry name" value="FnI-like domain"/>
    <property type="match status" value="1"/>
</dbReference>
<keyword evidence="4" id="KW-1015">Disulfide bond</keyword>
<dbReference type="GO" id="GO:0005576">
    <property type="term" value="C:extracellular region"/>
    <property type="evidence" value="ECO:0007669"/>
    <property type="project" value="UniProtKB-SubCell"/>
</dbReference>
<accession>A0A7K5FLA0</accession>
<protein>
    <submittedName>
        <fullName evidence="5">MSMB protein</fullName>
    </submittedName>
</protein>
<evidence type="ECO:0000313" key="6">
    <source>
        <dbReference type="Proteomes" id="UP000562415"/>
    </source>
</evidence>
<organism evidence="5 6">
    <name type="scientific">Probosciger aterrimus</name>
    <name type="common">Palm cockatoo</name>
    <dbReference type="NCBI Taxonomy" id="141839"/>
    <lineage>
        <taxon>Eukaryota</taxon>
        <taxon>Metazoa</taxon>
        <taxon>Chordata</taxon>
        <taxon>Craniata</taxon>
        <taxon>Vertebrata</taxon>
        <taxon>Euteleostomi</taxon>
        <taxon>Archelosauria</taxon>
        <taxon>Archosauria</taxon>
        <taxon>Dinosauria</taxon>
        <taxon>Saurischia</taxon>
        <taxon>Theropoda</taxon>
        <taxon>Coelurosauria</taxon>
        <taxon>Aves</taxon>
        <taxon>Neognathae</taxon>
        <taxon>Neoaves</taxon>
        <taxon>Telluraves</taxon>
        <taxon>Australaves</taxon>
        <taxon>Psittaciformes</taxon>
        <taxon>Cacatuidae</taxon>
        <taxon>Probosciger</taxon>
    </lineage>
</organism>